<evidence type="ECO:0000256" key="3">
    <source>
        <dbReference type="SAM" id="SignalP"/>
    </source>
</evidence>
<dbReference type="Proteomes" id="UP000192917">
    <property type="component" value="Unassembled WGS sequence"/>
</dbReference>
<evidence type="ECO:0000313" key="5">
    <source>
        <dbReference type="EMBL" id="SMF04476.1"/>
    </source>
</evidence>
<dbReference type="STRING" id="560819.SAMN05428998_103202"/>
<sequence length="393" mass="41483">MKRVFGSTAIAALAVVASVSVAAAAEQGVTDGEIVIGNVLPMSSSAALVGRAAHFGSVVAADEANAEGGVNGRKIVIKTEDDGYVPARTVQGLRKLMDEGVFGLIGTGAGAGTAAILPILEQEKIPAIVSFSPLKAAIDPVKPTVFMIGASYQDLVFAQLKYIHDKVAKKGARYGIIRQDDDFGVQVEGAFQRAVKELGITAVEPVRYKRGQKDFGAEILKLRAEKIDVLVAGGVTSETPAMMKEASKYKMDLAMATVPTSTLPPIMGLAAPYGYVYYSGDYISPMGSEGAAHFTEVAKASLSEDELKAVNRYSLTGYVAARMMIEAIRRCGKEPTRACAVEQLQSGKPFDTAGVTLPLTFTPERHISATAVRVLKVDPKAGSVTPVTDFAEY</sequence>
<dbReference type="EMBL" id="FWZX01000003">
    <property type="protein sequence ID" value="SMF04476.1"/>
    <property type="molecule type" value="Genomic_DNA"/>
</dbReference>
<proteinExistence type="inferred from homology"/>
<evidence type="ECO:0000313" key="6">
    <source>
        <dbReference type="Proteomes" id="UP000192917"/>
    </source>
</evidence>
<dbReference type="InterPro" id="IPR028082">
    <property type="entry name" value="Peripla_BP_I"/>
</dbReference>
<keyword evidence="6" id="KW-1185">Reference proteome</keyword>
<feature type="chain" id="PRO_5012441506" evidence="3">
    <location>
        <begin position="25"/>
        <end position="393"/>
    </location>
</feature>
<comment type="similarity">
    <text evidence="1">Belongs to the leucine-binding protein family.</text>
</comment>
<dbReference type="AlphaFoldDB" id="A0A1Y6BHJ2"/>
<evidence type="ECO:0000256" key="1">
    <source>
        <dbReference type="ARBA" id="ARBA00010062"/>
    </source>
</evidence>
<dbReference type="SUPFAM" id="SSF53822">
    <property type="entry name" value="Periplasmic binding protein-like I"/>
    <property type="match status" value="1"/>
</dbReference>
<reference evidence="5 6" key="1">
    <citation type="submission" date="2017-04" db="EMBL/GenBank/DDBJ databases">
        <authorList>
            <person name="Afonso C.L."/>
            <person name="Miller P.J."/>
            <person name="Scott M.A."/>
            <person name="Spackman E."/>
            <person name="Goraichik I."/>
            <person name="Dimitrov K.M."/>
            <person name="Suarez D.L."/>
            <person name="Swayne D.E."/>
        </authorList>
    </citation>
    <scope>NUCLEOTIDE SEQUENCE [LARGE SCALE GENOMIC DNA]</scope>
    <source>
        <strain evidence="5 6">USBA 355</strain>
    </source>
</reference>
<name>A0A1Y6BHJ2_9PROT</name>
<protein>
    <submittedName>
        <fullName evidence="5">Amino acid/amide ABC transporter substrate-binding protein, HAAT family</fullName>
    </submittedName>
</protein>
<dbReference type="PANTHER" id="PTHR47235:SF1">
    <property type="entry name" value="BLR6548 PROTEIN"/>
    <property type="match status" value="1"/>
</dbReference>
<organism evidence="5 6">
    <name type="scientific">Tistlia consotensis USBA 355</name>
    <dbReference type="NCBI Taxonomy" id="560819"/>
    <lineage>
        <taxon>Bacteria</taxon>
        <taxon>Pseudomonadati</taxon>
        <taxon>Pseudomonadota</taxon>
        <taxon>Alphaproteobacteria</taxon>
        <taxon>Rhodospirillales</taxon>
        <taxon>Rhodovibrionaceae</taxon>
        <taxon>Tistlia</taxon>
    </lineage>
</organism>
<dbReference type="PANTHER" id="PTHR47235">
    <property type="entry name" value="BLR6548 PROTEIN"/>
    <property type="match status" value="1"/>
</dbReference>
<gene>
    <name evidence="5" type="ORF">SAMN05428998_103202</name>
</gene>
<dbReference type="Pfam" id="PF13458">
    <property type="entry name" value="Peripla_BP_6"/>
    <property type="match status" value="1"/>
</dbReference>
<dbReference type="CDD" id="cd06343">
    <property type="entry name" value="PBP1_ABC_ligand_binding-like"/>
    <property type="match status" value="1"/>
</dbReference>
<keyword evidence="2 3" id="KW-0732">Signal</keyword>
<feature type="domain" description="Leucine-binding protein" evidence="4">
    <location>
        <begin position="33"/>
        <end position="378"/>
    </location>
</feature>
<dbReference type="RefSeq" id="WP_085121641.1">
    <property type="nucleotide sequence ID" value="NZ_FWZX01000003.1"/>
</dbReference>
<accession>A0A1Y6BHJ2</accession>
<feature type="signal peptide" evidence="3">
    <location>
        <begin position="1"/>
        <end position="24"/>
    </location>
</feature>
<evidence type="ECO:0000259" key="4">
    <source>
        <dbReference type="Pfam" id="PF13458"/>
    </source>
</evidence>
<dbReference type="InterPro" id="IPR028081">
    <property type="entry name" value="Leu-bd"/>
</dbReference>
<evidence type="ECO:0000256" key="2">
    <source>
        <dbReference type="ARBA" id="ARBA00022729"/>
    </source>
</evidence>
<dbReference type="Gene3D" id="3.40.50.2300">
    <property type="match status" value="2"/>
</dbReference>